<feature type="compositionally biased region" description="Acidic residues" evidence="9">
    <location>
        <begin position="302"/>
        <end position="322"/>
    </location>
</feature>
<dbReference type="EMBL" id="KN847040">
    <property type="protein sequence ID" value="KIW35141.1"/>
    <property type="molecule type" value="Genomic_DNA"/>
</dbReference>
<organism evidence="10 11">
    <name type="scientific">Cladophialophora immunda</name>
    <dbReference type="NCBI Taxonomy" id="569365"/>
    <lineage>
        <taxon>Eukaryota</taxon>
        <taxon>Fungi</taxon>
        <taxon>Dikarya</taxon>
        <taxon>Ascomycota</taxon>
        <taxon>Pezizomycotina</taxon>
        <taxon>Eurotiomycetes</taxon>
        <taxon>Chaetothyriomycetidae</taxon>
        <taxon>Chaetothyriales</taxon>
        <taxon>Herpotrichiellaceae</taxon>
        <taxon>Cladophialophora</taxon>
    </lineage>
</organism>
<dbReference type="Proteomes" id="UP000054466">
    <property type="component" value="Unassembled WGS sequence"/>
</dbReference>
<reference evidence="10 11" key="1">
    <citation type="submission" date="2015-01" db="EMBL/GenBank/DDBJ databases">
        <title>The Genome Sequence of Cladophialophora immunda CBS83496.</title>
        <authorList>
            <consortium name="The Broad Institute Genomics Platform"/>
            <person name="Cuomo C."/>
            <person name="de Hoog S."/>
            <person name="Gorbushina A."/>
            <person name="Stielow B."/>
            <person name="Teixiera M."/>
            <person name="Abouelleil A."/>
            <person name="Chapman S.B."/>
            <person name="Priest M."/>
            <person name="Young S.K."/>
            <person name="Wortman J."/>
            <person name="Nusbaum C."/>
            <person name="Birren B."/>
        </authorList>
    </citation>
    <scope>NUCLEOTIDE SEQUENCE [LARGE SCALE GENOMIC DNA]</scope>
    <source>
        <strain evidence="10 11">CBS 83496</strain>
    </source>
</reference>
<proteinExistence type="inferred from homology"/>
<evidence type="ECO:0000256" key="7">
    <source>
        <dbReference type="ARBA" id="ARBA00023054"/>
    </source>
</evidence>
<dbReference type="GeneID" id="27341050"/>
<dbReference type="PANTHER" id="PTHR33911:SF1">
    <property type="entry name" value="RRNA-PROCESSING PROTEIN EFG1"/>
    <property type="match status" value="1"/>
</dbReference>
<feature type="compositionally biased region" description="Basic and acidic residues" evidence="9">
    <location>
        <begin position="25"/>
        <end position="52"/>
    </location>
</feature>
<dbReference type="InterPro" id="IPR050786">
    <property type="entry name" value="EFG1_rRNA-proc"/>
</dbReference>
<evidence type="ECO:0000256" key="4">
    <source>
        <dbReference type="ARBA" id="ARBA00018689"/>
    </source>
</evidence>
<dbReference type="HOGENOM" id="CLU_066912_1_0_1"/>
<comment type="subcellular location">
    <subcellularLocation>
        <location evidence="2">Nucleus</location>
        <location evidence="2">Nucleolus</location>
    </subcellularLocation>
</comment>
<dbReference type="GO" id="GO:0000462">
    <property type="term" value="P:maturation of SSU-rRNA from tricistronic rRNA transcript (SSU-rRNA, 5.8S rRNA, LSU-rRNA)"/>
    <property type="evidence" value="ECO:0007669"/>
    <property type="project" value="TreeGrafter"/>
</dbReference>
<keyword evidence="7" id="KW-0175">Coiled coil</keyword>
<evidence type="ECO:0000256" key="8">
    <source>
        <dbReference type="ARBA" id="ARBA00023242"/>
    </source>
</evidence>
<name>A0A0D2A4A9_9EURO</name>
<feature type="region of interest" description="Disordered" evidence="9">
    <location>
        <begin position="276"/>
        <end position="329"/>
    </location>
</feature>
<evidence type="ECO:0000256" key="6">
    <source>
        <dbReference type="ARBA" id="ARBA00022552"/>
    </source>
</evidence>
<comment type="function">
    <text evidence="1">Involved in rRNA processing.</text>
</comment>
<keyword evidence="8" id="KW-0539">Nucleus</keyword>
<accession>A0A0D2A4A9</accession>
<dbReference type="Pfam" id="PF10153">
    <property type="entry name" value="Efg1"/>
    <property type="match status" value="1"/>
</dbReference>
<gene>
    <name evidence="10" type="ORF">PV07_01856</name>
</gene>
<dbReference type="OrthoDB" id="47732at2759"/>
<evidence type="ECO:0000313" key="11">
    <source>
        <dbReference type="Proteomes" id="UP000054466"/>
    </source>
</evidence>
<evidence type="ECO:0000256" key="2">
    <source>
        <dbReference type="ARBA" id="ARBA00004604"/>
    </source>
</evidence>
<sequence>MASSRRARPSARSSYRPSHPQYDSYRPRRDQPRETNRVDRDSTRDKPRDASKRHTSPSLPPVRSAVSKTKHERTTNPSTRIHSLRRLLSSQELPGTVRQEKERELSALLFDQKKARLAQDGRKNLQRYHFVRFMERKKAERAMKKLLKERDSEQYNEPAYKSEIDKMIHVTEVDINYTKYAPLGEKYISLFVVGENDKKKNKPEINRSDLGRLEKDHQDEIDQFADQLSNVVRSATGAKPPMWYEVEKLMEEGEAKLEALREGKLTTGNRLQNALTSLGGKEEAEMRSATGNQLEETRPSWLDDDGIIDPADLDSDQDDEMGDGGFFER</sequence>
<dbReference type="InterPro" id="IPR019310">
    <property type="entry name" value="Efg1"/>
</dbReference>
<evidence type="ECO:0000313" key="10">
    <source>
        <dbReference type="EMBL" id="KIW35141.1"/>
    </source>
</evidence>
<protein>
    <recommendedName>
        <fullName evidence="4">rRNA-processing protein EFG1</fullName>
    </recommendedName>
    <alternativeName>
        <fullName evidence="5">rRNA-processing protein efg1</fullName>
    </alternativeName>
</protein>
<evidence type="ECO:0000256" key="1">
    <source>
        <dbReference type="ARBA" id="ARBA00002773"/>
    </source>
</evidence>
<dbReference type="STRING" id="569365.A0A0D2A4A9"/>
<keyword evidence="11" id="KW-1185">Reference proteome</keyword>
<dbReference type="GO" id="GO:0005730">
    <property type="term" value="C:nucleolus"/>
    <property type="evidence" value="ECO:0007669"/>
    <property type="project" value="UniProtKB-SubCell"/>
</dbReference>
<keyword evidence="6" id="KW-0698">rRNA processing</keyword>
<dbReference type="VEuPathDB" id="FungiDB:PV07_01856"/>
<evidence type="ECO:0000256" key="5">
    <source>
        <dbReference type="ARBA" id="ARBA00019827"/>
    </source>
</evidence>
<dbReference type="PANTHER" id="PTHR33911">
    <property type="entry name" value="RRNA-PROCESSING PROTEIN EFG1"/>
    <property type="match status" value="1"/>
</dbReference>
<dbReference type="AlphaFoldDB" id="A0A0D2A4A9"/>
<dbReference type="GO" id="GO:0030688">
    <property type="term" value="C:preribosome, small subunit precursor"/>
    <property type="evidence" value="ECO:0007669"/>
    <property type="project" value="TreeGrafter"/>
</dbReference>
<feature type="region of interest" description="Disordered" evidence="9">
    <location>
        <begin position="1"/>
        <end position="80"/>
    </location>
</feature>
<dbReference type="RefSeq" id="XP_016255357.1">
    <property type="nucleotide sequence ID" value="XM_016388429.1"/>
</dbReference>
<comment type="similarity">
    <text evidence="3">Belongs to the EFG1 family.</text>
</comment>
<evidence type="ECO:0000256" key="3">
    <source>
        <dbReference type="ARBA" id="ARBA00006916"/>
    </source>
</evidence>
<evidence type="ECO:0000256" key="9">
    <source>
        <dbReference type="SAM" id="MobiDB-lite"/>
    </source>
</evidence>